<dbReference type="PRINTS" id="PR00260">
    <property type="entry name" value="CHEMTRNSDUCR"/>
</dbReference>
<dbReference type="PROSITE" id="PS50112">
    <property type="entry name" value="PAS"/>
    <property type="match status" value="1"/>
</dbReference>
<keyword evidence="3" id="KW-0807">Transducer</keyword>
<gene>
    <name evidence="8" type="ORF">DI603_14590</name>
</gene>
<dbReference type="InterPro" id="IPR000014">
    <property type="entry name" value="PAS"/>
</dbReference>
<dbReference type="NCBIfam" id="TIGR00229">
    <property type="entry name" value="sensory_box"/>
    <property type="match status" value="1"/>
</dbReference>
<dbReference type="InterPro" id="IPR000727">
    <property type="entry name" value="T_SNARE_dom"/>
</dbReference>
<dbReference type="PROSITE" id="PS50192">
    <property type="entry name" value="T_SNARE"/>
    <property type="match status" value="1"/>
</dbReference>
<dbReference type="GO" id="GO:0004888">
    <property type="term" value="F:transmembrane signaling receptor activity"/>
    <property type="evidence" value="ECO:0007669"/>
    <property type="project" value="InterPro"/>
</dbReference>
<dbReference type="InterPro" id="IPR013655">
    <property type="entry name" value="PAS_fold_3"/>
</dbReference>
<feature type="domain" description="HAMP" evidence="7">
    <location>
        <begin position="211"/>
        <end position="263"/>
    </location>
</feature>
<dbReference type="PROSITE" id="PS50111">
    <property type="entry name" value="CHEMOTAXIS_TRANSDUC_2"/>
    <property type="match status" value="1"/>
</dbReference>
<dbReference type="FunFam" id="1.10.287.950:FF:000001">
    <property type="entry name" value="Methyl-accepting chemotaxis sensory transducer"/>
    <property type="match status" value="1"/>
</dbReference>
<dbReference type="CDD" id="cd00130">
    <property type="entry name" value="PAS"/>
    <property type="match status" value="1"/>
</dbReference>
<accession>A0A2W5DKV7</accession>
<dbReference type="Gene3D" id="1.10.287.950">
    <property type="entry name" value="Methyl-accepting chemotaxis protein"/>
    <property type="match status" value="1"/>
</dbReference>
<comment type="similarity">
    <text evidence="2">Belongs to the methyl-accepting chemotaxis (MCP) protein family.</text>
</comment>
<dbReference type="InterPro" id="IPR003660">
    <property type="entry name" value="HAMP_dom"/>
</dbReference>
<evidence type="ECO:0000259" key="5">
    <source>
        <dbReference type="PROSITE" id="PS50112"/>
    </source>
</evidence>
<dbReference type="InterPro" id="IPR004090">
    <property type="entry name" value="Chemotax_Me-accpt_rcpt"/>
</dbReference>
<organism evidence="8 9">
    <name type="scientific">Roseateles depolymerans</name>
    <dbReference type="NCBI Taxonomy" id="76731"/>
    <lineage>
        <taxon>Bacteria</taxon>
        <taxon>Pseudomonadati</taxon>
        <taxon>Pseudomonadota</taxon>
        <taxon>Betaproteobacteria</taxon>
        <taxon>Burkholderiales</taxon>
        <taxon>Sphaerotilaceae</taxon>
        <taxon>Roseateles</taxon>
    </lineage>
</organism>
<feature type="domain" description="Methyl-accepting transducer" evidence="4">
    <location>
        <begin position="268"/>
        <end position="497"/>
    </location>
</feature>
<evidence type="ECO:0000256" key="2">
    <source>
        <dbReference type="ARBA" id="ARBA00029447"/>
    </source>
</evidence>
<dbReference type="GO" id="GO:0007165">
    <property type="term" value="P:signal transduction"/>
    <property type="evidence" value="ECO:0007669"/>
    <property type="project" value="UniProtKB-KW"/>
</dbReference>
<dbReference type="SUPFAM" id="SSF58104">
    <property type="entry name" value="Methyl-accepting chemotaxis protein (MCP) signaling domain"/>
    <property type="match status" value="1"/>
</dbReference>
<dbReference type="Proteomes" id="UP000249633">
    <property type="component" value="Unassembled WGS sequence"/>
</dbReference>
<dbReference type="InterPro" id="IPR004089">
    <property type="entry name" value="MCPsignal_dom"/>
</dbReference>
<dbReference type="SUPFAM" id="SSF55785">
    <property type="entry name" value="PYP-like sensor domain (PAS domain)"/>
    <property type="match status" value="1"/>
</dbReference>
<dbReference type="Gene3D" id="3.30.450.20">
    <property type="entry name" value="PAS domain"/>
    <property type="match status" value="1"/>
</dbReference>
<dbReference type="GO" id="GO:0005886">
    <property type="term" value="C:plasma membrane"/>
    <property type="evidence" value="ECO:0007669"/>
    <property type="project" value="TreeGrafter"/>
</dbReference>
<evidence type="ECO:0000313" key="9">
    <source>
        <dbReference type="Proteomes" id="UP000249633"/>
    </source>
</evidence>
<evidence type="ECO:0000256" key="1">
    <source>
        <dbReference type="ARBA" id="ARBA00004370"/>
    </source>
</evidence>
<feature type="domain" description="T-SNARE coiled-coil homology" evidence="6">
    <location>
        <begin position="259"/>
        <end position="321"/>
    </location>
</feature>
<dbReference type="Pfam" id="PF00015">
    <property type="entry name" value="MCPsignal"/>
    <property type="match status" value="1"/>
</dbReference>
<sequence>MRIQPVTQHEFPYPSGLSLVSTTDLKGRILHANSAFVTTSGYTLEELLGQPHNILRHPDVPEEAFRDMWATIQSGRPWSGVVKNRRKDGDHYWVMANVTPLLEGGRPVAYLSVRTQPTRAQIEAADKLYAQMREEARAGHLRHRLDGGELIRPGLAALPLRVLRHQPWLRDIPAYLLSTALGSAAYAAAGPWAAVGTAGLSAVAFAAWRYRSLSAGLGHVEHFANALAAGDLSVTMVRSGRPYTRHLERTLAQVAVNLRAMVSDTRSEIDRIRQVSHEIAQGNQDLAQRTENQAASLQNTASSMDQIANSVRGTSSETQAASQVAGELHDVSRRSADVVHSVSDTMGGIAGSSHRIGEIVQLIDSIAFQTNLLALNAAVEAARAGEHGKGFAVVAGEVRALAQRSSVAAREIKGLIDESTQRVQAGEEQTRAARASIDATLDQVRAFTALIGNIDASAHAQLGDVAQVHESIRHLDGITQQNASMVEQLARAASHMLADTEHVVASLRVFRLAANEARSQPDAVDLRRQHKAG</sequence>
<evidence type="ECO:0000259" key="4">
    <source>
        <dbReference type="PROSITE" id="PS50111"/>
    </source>
</evidence>
<evidence type="ECO:0000313" key="8">
    <source>
        <dbReference type="EMBL" id="PZP30354.1"/>
    </source>
</evidence>
<dbReference type="GO" id="GO:0006935">
    <property type="term" value="P:chemotaxis"/>
    <property type="evidence" value="ECO:0007669"/>
    <property type="project" value="InterPro"/>
</dbReference>
<dbReference type="AlphaFoldDB" id="A0A2W5DKV7"/>
<dbReference type="PANTHER" id="PTHR43531">
    <property type="entry name" value="PROTEIN ICFG"/>
    <property type="match status" value="1"/>
</dbReference>
<dbReference type="CDD" id="cd11386">
    <property type="entry name" value="MCP_signal"/>
    <property type="match status" value="1"/>
</dbReference>
<dbReference type="SMART" id="SM00283">
    <property type="entry name" value="MA"/>
    <property type="match status" value="1"/>
</dbReference>
<name>A0A2W5DKV7_9BURK</name>
<feature type="domain" description="PAS" evidence="5">
    <location>
        <begin position="24"/>
        <end position="75"/>
    </location>
</feature>
<evidence type="ECO:0000259" key="6">
    <source>
        <dbReference type="PROSITE" id="PS50192"/>
    </source>
</evidence>
<dbReference type="PANTHER" id="PTHR43531:SF7">
    <property type="entry name" value="AEROTAXIS RECEPTOR"/>
    <property type="match status" value="1"/>
</dbReference>
<proteinExistence type="inferred from homology"/>
<protein>
    <submittedName>
        <fullName evidence="8">Chemotaxis protein</fullName>
    </submittedName>
</protein>
<dbReference type="PROSITE" id="PS50885">
    <property type="entry name" value="HAMP"/>
    <property type="match status" value="1"/>
</dbReference>
<dbReference type="Pfam" id="PF08447">
    <property type="entry name" value="PAS_3"/>
    <property type="match status" value="1"/>
</dbReference>
<dbReference type="InterPro" id="IPR035965">
    <property type="entry name" value="PAS-like_dom_sf"/>
</dbReference>
<evidence type="ECO:0000259" key="7">
    <source>
        <dbReference type="PROSITE" id="PS50885"/>
    </source>
</evidence>
<dbReference type="EMBL" id="QFOD01000014">
    <property type="protein sequence ID" value="PZP30354.1"/>
    <property type="molecule type" value="Genomic_DNA"/>
</dbReference>
<comment type="caution">
    <text evidence="8">The sequence shown here is derived from an EMBL/GenBank/DDBJ whole genome shotgun (WGS) entry which is preliminary data.</text>
</comment>
<comment type="subcellular location">
    <subcellularLocation>
        <location evidence="1">Membrane</location>
    </subcellularLocation>
</comment>
<evidence type="ECO:0000256" key="3">
    <source>
        <dbReference type="PROSITE-ProRule" id="PRU00284"/>
    </source>
</evidence>
<dbReference type="InterPro" id="IPR051310">
    <property type="entry name" value="MCP_chemotaxis"/>
</dbReference>
<reference evidence="8 9" key="1">
    <citation type="submission" date="2017-08" db="EMBL/GenBank/DDBJ databases">
        <title>Infants hospitalized years apart are colonized by the same room-sourced microbial strains.</title>
        <authorList>
            <person name="Brooks B."/>
            <person name="Olm M.R."/>
            <person name="Firek B.A."/>
            <person name="Baker R."/>
            <person name="Thomas B.C."/>
            <person name="Morowitz M.J."/>
            <person name="Banfield J.F."/>
        </authorList>
    </citation>
    <scope>NUCLEOTIDE SEQUENCE [LARGE SCALE GENOMIC DNA]</scope>
    <source>
        <strain evidence="8">S2_012_000_R2_81</strain>
    </source>
</reference>